<comment type="caution">
    <text evidence="8">The sequence shown here is derived from an EMBL/GenBank/DDBJ whole genome shotgun (WGS) entry which is preliminary data.</text>
</comment>
<protein>
    <recommendedName>
        <fullName evidence="6">BED-type domain-containing protein</fullName>
    </recommendedName>
</protein>
<dbReference type="AlphaFoldDB" id="A0A8S2H004"/>
<evidence type="ECO:0000313" key="7">
    <source>
        <dbReference type="EMBL" id="CAF0799048.1"/>
    </source>
</evidence>
<dbReference type="Proteomes" id="UP000682733">
    <property type="component" value="Unassembled WGS sequence"/>
</dbReference>
<dbReference type="Pfam" id="PF02892">
    <property type="entry name" value="zf-BED"/>
    <property type="match status" value="1"/>
</dbReference>
<evidence type="ECO:0000256" key="3">
    <source>
        <dbReference type="ARBA" id="ARBA00022833"/>
    </source>
</evidence>
<dbReference type="InterPro" id="IPR003656">
    <property type="entry name" value="Znf_BED"/>
</dbReference>
<keyword evidence="2 4" id="KW-0863">Zinc-finger</keyword>
<dbReference type="EMBL" id="CAJNOK010001204">
    <property type="protein sequence ID" value="CAF0799048.1"/>
    <property type="molecule type" value="Genomic_DNA"/>
</dbReference>
<organism evidence="8 9">
    <name type="scientific">Didymodactylos carnosus</name>
    <dbReference type="NCBI Taxonomy" id="1234261"/>
    <lineage>
        <taxon>Eukaryota</taxon>
        <taxon>Metazoa</taxon>
        <taxon>Spiralia</taxon>
        <taxon>Gnathifera</taxon>
        <taxon>Rotifera</taxon>
        <taxon>Eurotatoria</taxon>
        <taxon>Bdelloidea</taxon>
        <taxon>Philodinida</taxon>
        <taxon>Philodinidae</taxon>
        <taxon>Didymodactylos</taxon>
    </lineage>
</organism>
<feature type="compositionally biased region" description="Polar residues" evidence="5">
    <location>
        <begin position="39"/>
        <end position="49"/>
    </location>
</feature>
<keyword evidence="3" id="KW-0862">Zinc</keyword>
<dbReference type="GO" id="GO:0008270">
    <property type="term" value="F:zinc ion binding"/>
    <property type="evidence" value="ECO:0007669"/>
    <property type="project" value="UniProtKB-KW"/>
</dbReference>
<dbReference type="PROSITE" id="PS50808">
    <property type="entry name" value="ZF_BED"/>
    <property type="match status" value="1"/>
</dbReference>
<accession>A0A8S2H004</accession>
<evidence type="ECO:0000313" key="8">
    <source>
        <dbReference type="EMBL" id="CAF3582280.1"/>
    </source>
</evidence>
<evidence type="ECO:0000259" key="6">
    <source>
        <dbReference type="PROSITE" id="PS50808"/>
    </source>
</evidence>
<dbReference type="GO" id="GO:0003677">
    <property type="term" value="F:DNA binding"/>
    <property type="evidence" value="ECO:0007669"/>
    <property type="project" value="InterPro"/>
</dbReference>
<reference evidence="8" key="1">
    <citation type="submission" date="2021-02" db="EMBL/GenBank/DDBJ databases">
        <authorList>
            <person name="Nowell W R."/>
        </authorList>
    </citation>
    <scope>NUCLEOTIDE SEQUENCE</scope>
</reference>
<feature type="compositionally biased region" description="Acidic residues" evidence="5">
    <location>
        <begin position="29"/>
        <end position="38"/>
    </location>
</feature>
<evidence type="ECO:0000256" key="1">
    <source>
        <dbReference type="ARBA" id="ARBA00022723"/>
    </source>
</evidence>
<keyword evidence="1" id="KW-0479">Metal-binding</keyword>
<evidence type="ECO:0000256" key="5">
    <source>
        <dbReference type="SAM" id="MobiDB-lite"/>
    </source>
</evidence>
<dbReference type="EMBL" id="CAJOBA010001204">
    <property type="protein sequence ID" value="CAF3582280.1"/>
    <property type="molecule type" value="Genomic_DNA"/>
</dbReference>
<proteinExistence type="predicted"/>
<sequence length="171" mass="18965">MEKQDSNDSNRSSIKRRPQFSRISTTLVSEDEVEDNLDETSSTKNNAKDTPTSPPTSSRKPSYVWSHATKLNAKQAQCNICQKIISTSGGSVITFKARLETHEIKGPCSTQSTLKKSAIPLVQKRILDAIAIQCIIEDGRSFSDLRKAGMMKLPDALYCRLYRSASEHNSA</sequence>
<gene>
    <name evidence="7" type="ORF">OVA965_LOCUS4545</name>
    <name evidence="8" type="ORF">TMI583_LOCUS4543</name>
</gene>
<dbReference type="Proteomes" id="UP000677228">
    <property type="component" value="Unassembled WGS sequence"/>
</dbReference>
<evidence type="ECO:0000313" key="9">
    <source>
        <dbReference type="Proteomes" id="UP000682733"/>
    </source>
</evidence>
<feature type="region of interest" description="Disordered" evidence="5">
    <location>
        <begin position="1"/>
        <end position="62"/>
    </location>
</feature>
<name>A0A8S2H004_9BILA</name>
<evidence type="ECO:0000256" key="2">
    <source>
        <dbReference type="ARBA" id="ARBA00022771"/>
    </source>
</evidence>
<feature type="domain" description="BED-type" evidence="6">
    <location>
        <begin position="59"/>
        <end position="102"/>
    </location>
</feature>
<evidence type="ECO:0000256" key="4">
    <source>
        <dbReference type="PROSITE-ProRule" id="PRU00027"/>
    </source>
</evidence>